<keyword evidence="4" id="KW-1185">Reference proteome</keyword>
<feature type="transmembrane region" description="Helical" evidence="2">
    <location>
        <begin position="46"/>
        <end position="66"/>
    </location>
</feature>
<evidence type="ECO:0000256" key="2">
    <source>
        <dbReference type="SAM" id="Phobius"/>
    </source>
</evidence>
<feature type="region of interest" description="Disordered" evidence="1">
    <location>
        <begin position="14"/>
        <end position="39"/>
    </location>
</feature>
<dbReference type="SUPFAM" id="SSF141318">
    <property type="entry name" value="TM0957-like"/>
    <property type="match status" value="1"/>
</dbReference>
<organism evidence="3 4">
    <name type="scientific">Tropicimonas isoalkanivorans</name>
    <dbReference type="NCBI Taxonomy" id="441112"/>
    <lineage>
        <taxon>Bacteria</taxon>
        <taxon>Pseudomonadati</taxon>
        <taxon>Pseudomonadota</taxon>
        <taxon>Alphaproteobacteria</taxon>
        <taxon>Rhodobacterales</taxon>
        <taxon>Roseobacteraceae</taxon>
        <taxon>Tropicimonas</taxon>
    </lineage>
</organism>
<keyword evidence="2" id="KW-0472">Membrane</keyword>
<proteinExistence type="predicted"/>
<keyword evidence="3" id="KW-0449">Lipoprotein</keyword>
<dbReference type="EMBL" id="FOLG01000004">
    <property type="protein sequence ID" value="SFC40493.1"/>
    <property type="molecule type" value="Genomic_DNA"/>
</dbReference>
<dbReference type="InterPro" id="IPR014582">
    <property type="entry name" value="UCP033535_lipo"/>
</dbReference>
<dbReference type="Pfam" id="PF10054">
    <property type="entry name" value="DUF2291"/>
    <property type="match status" value="1"/>
</dbReference>
<feature type="compositionally biased region" description="Polar residues" evidence="1">
    <location>
        <begin position="28"/>
        <end position="39"/>
    </location>
</feature>
<dbReference type="AlphaFoldDB" id="A0A1I1J3H2"/>
<keyword evidence="2" id="KW-1133">Transmembrane helix</keyword>
<keyword evidence="2" id="KW-0812">Transmembrane</keyword>
<protein>
    <submittedName>
        <fullName evidence="3">Predicted lipoprotein</fullName>
    </submittedName>
</protein>
<dbReference type="InterPro" id="IPR036215">
    <property type="entry name" value="TM0957-like_sf"/>
</dbReference>
<reference evidence="3 4" key="1">
    <citation type="submission" date="2016-10" db="EMBL/GenBank/DDBJ databases">
        <authorList>
            <person name="de Groot N.N."/>
        </authorList>
    </citation>
    <scope>NUCLEOTIDE SEQUENCE [LARGE SCALE GENOMIC DNA]</scope>
    <source>
        <strain evidence="3 4">DSM 19548</strain>
    </source>
</reference>
<gene>
    <name evidence="3" type="ORF">SAMN04488094_104240</name>
</gene>
<evidence type="ECO:0000313" key="4">
    <source>
        <dbReference type="Proteomes" id="UP000198728"/>
    </source>
</evidence>
<evidence type="ECO:0000313" key="3">
    <source>
        <dbReference type="EMBL" id="SFC40493.1"/>
    </source>
</evidence>
<evidence type="ECO:0000256" key="1">
    <source>
        <dbReference type="SAM" id="MobiDB-lite"/>
    </source>
</evidence>
<name>A0A1I1J3H2_9RHOB</name>
<accession>A0A1I1J3H2</accession>
<dbReference type="PIRSF" id="PIRSF033535">
    <property type="entry name" value="UCP033535_plp"/>
    <property type="match status" value="1"/>
</dbReference>
<feature type="compositionally biased region" description="Basic and acidic residues" evidence="1">
    <location>
        <begin position="14"/>
        <end position="27"/>
    </location>
</feature>
<dbReference type="STRING" id="441112.SAMN04488094_104240"/>
<sequence length="245" mass="26624">MIWLGARRRDPDAYAHRLGQQEERRSEMSTSEAQGSRTAKSGRTKWILVGAAVVVIGAIALDTTVVRIGSDQDLRQQAFDPDVYGQEQFPRIRELIKERAPNAPQLATELAEDKDAAVEKYGTKGGIGAVMPVRLTGVVGEGKSGVYNVAVDGVPEDVTIRVQSGPAINGTDLRDYPGDIAFGEFTNQIEYQNAGAGINRAMAAEALNDLDRDSLSGKTVHVTGTFRLINPKNWLVTPVEFEVEQ</sequence>
<dbReference type="Proteomes" id="UP000198728">
    <property type="component" value="Unassembled WGS sequence"/>
</dbReference>